<dbReference type="GO" id="GO:0009277">
    <property type="term" value="C:fungal-type cell wall"/>
    <property type="evidence" value="ECO:0007669"/>
    <property type="project" value="TreeGrafter"/>
</dbReference>
<feature type="domain" description="Asl1-like glycosyl hydrolase catalytic" evidence="3">
    <location>
        <begin position="189"/>
        <end position="417"/>
    </location>
</feature>
<dbReference type="AlphaFoldDB" id="A0A9W8NJC7"/>
<feature type="region of interest" description="Disordered" evidence="1">
    <location>
        <begin position="61"/>
        <end position="158"/>
    </location>
</feature>
<evidence type="ECO:0000259" key="3">
    <source>
        <dbReference type="Pfam" id="PF11790"/>
    </source>
</evidence>
<dbReference type="Pfam" id="PF11790">
    <property type="entry name" value="Glyco_hydro_cc"/>
    <property type="match status" value="1"/>
</dbReference>
<organism evidence="4 5">
    <name type="scientific">Xylaria arbuscula</name>
    <dbReference type="NCBI Taxonomy" id="114810"/>
    <lineage>
        <taxon>Eukaryota</taxon>
        <taxon>Fungi</taxon>
        <taxon>Dikarya</taxon>
        <taxon>Ascomycota</taxon>
        <taxon>Pezizomycotina</taxon>
        <taxon>Sordariomycetes</taxon>
        <taxon>Xylariomycetidae</taxon>
        <taxon>Xylariales</taxon>
        <taxon>Xylariaceae</taxon>
        <taxon>Xylaria</taxon>
    </lineage>
</organism>
<dbReference type="PANTHER" id="PTHR34154:SF10">
    <property type="entry name" value="ASL1-LIKE GLYCOSYL HYDROLASE CATALYTIC DOMAIN-CONTAINING PROTEIN"/>
    <property type="match status" value="1"/>
</dbReference>
<comment type="caution">
    <text evidence="4">The sequence shown here is derived from an EMBL/GenBank/DDBJ whole genome shotgun (WGS) entry which is preliminary data.</text>
</comment>
<feature type="compositionally biased region" description="Low complexity" evidence="1">
    <location>
        <begin position="88"/>
        <end position="101"/>
    </location>
</feature>
<reference evidence="4" key="1">
    <citation type="submission" date="2022-07" db="EMBL/GenBank/DDBJ databases">
        <title>Genome Sequence of Xylaria arbuscula.</title>
        <authorList>
            <person name="Buettner E."/>
        </authorList>
    </citation>
    <scope>NUCLEOTIDE SEQUENCE</scope>
    <source>
        <strain evidence="4">VT107</strain>
    </source>
</reference>
<keyword evidence="2" id="KW-0732">Signal</keyword>
<dbReference type="VEuPathDB" id="FungiDB:F4678DRAFT_421326"/>
<evidence type="ECO:0000313" key="5">
    <source>
        <dbReference type="Proteomes" id="UP001148614"/>
    </source>
</evidence>
<evidence type="ECO:0000313" key="4">
    <source>
        <dbReference type="EMBL" id="KAJ3577562.1"/>
    </source>
</evidence>
<feature type="compositionally biased region" description="Low complexity" evidence="1">
    <location>
        <begin position="140"/>
        <end position="158"/>
    </location>
</feature>
<feature type="compositionally biased region" description="Low complexity" evidence="1">
    <location>
        <begin position="108"/>
        <end position="133"/>
    </location>
</feature>
<dbReference type="SUPFAM" id="SSF51445">
    <property type="entry name" value="(Trans)glycosidases"/>
    <property type="match status" value="1"/>
</dbReference>
<protein>
    <recommendedName>
        <fullName evidence="3">Asl1-like glycosyl hydrolase catalytic domain-containing protein</fullName>
    </recommendedName>
</protein>
<keyword evidence="5" id="KW-1185">Reference proteome</keyword>
<dbReference type="GO" id="GO:0071966">
    <property type="term" value="P:fungal-type cell wall polysaccharide metabolic process"/>
    <property type="evidence" value="ECO:0007669"/>
    <property type="project" value="TreeGrafter"/>
</dbReference>
<dbReference type="Proteomes" id="UP001148614">
    <property type="component" value="Unassembled WGS sequence"/>
</dbReference>
<accession>A0A9W8NJC7</accession>
<evidence type="ECO:0000256" key="2">
    <source>
        <dbReference type="SAM" id="SignalP"/>
    </source>
</evidence>
<evidence type="ECO:0000256" key="1">
    <source>
        <dbReference type="SAM" id="MobiDB-lite"/>
    </source>
</evidence>
<proteinExistence type="predicted"/>
<feature type="compositionally biased region" description="Low complexity" evidence="1">
    <location>
        <begin position="61"/>
        <end position="75"/>
    </location>
</feature>
<gene>
    <name evidence="4" type="ORF">NPX13_g3005</name>
</gene>
<dbReference type="InterPro" id="IPR053183">
    <property type="entry name" value="ASL1"/>
</dbReference>
<dbReference type="PANTHER" id="PTHR34154">
    <property type="entry name" value="ALKALI-SENSITIVE LINKAGE PROTEIN 1"/>
    <property type="match status" value="1"/>
</dbReference>
<feature type="chain" id="PRO_5040969028" description="Asl1-like glycosyl hydrolase catalytic domain-containing protein" evidence="2">
    <location>
        <begin position="22"/>
        <end position="424"/>
    </location>
</feature>
<dbReference type="InterPro" id="IPR017853">
    <property type="entry name" value="GH"/>
</dbReference>
<dbReference type="Gene3D" id="3.20.20.80">
    <property type="entry name" value="Glycosidases"/>
    <property type="match status" value="1"/>
</dbReference>
<dbReference type="InterPro" id="IPR024655">
    <property type="entry name" value="Asl1_glyco_hydro_catalytic"/>
</dbReference>
<feature type="signal peptide" evidence="2">
    <location>
        <begin position="1"/>
        <end position="21"/>
    </location>
</feature>
<name>A0A9W8NJC7_9PEZI</name>
<dbReference type="EMBL" id="JANPWZ010000345">
    <property type="protein sequence ID" value="KAJ3577562.1"/>
    <property type="molecule type" value="Genomic_DNA"/>
</dbReference>
<sequence length="424" mass="44518">MYSKTSLMALCAAVAVKEVAAGHGHQHAHADKREIVWAATETVVVTDYVVVTVTEGDEPTAAAVDTTSVSATTTSEVHRPHHTHHTKQSSATSTATSESSTPVVIQESTSTPIAIPTSTSTSSVEVPTVSSTTLATVTRPATSTPVEETPVVTPTAEEVTSIVSTTSVASTTSSSSAAPVATSNSGKRGLAFNDASLVQEYISLGGEASWAYNWYSAASGLPDGVTFYPMLWSPAPDHSNGWDENVNTAIANGADALLSFNEPDIAAQANMSPADAAAGHIQWMNPYSGSARISTPAISSSDNPNQGIDWLKQFFSACNGQCAYDFCAAHWYGPGGEDGAALFLQHLKDVNQACDGKPVWVTEFAAESGDINTFVSTIIKELETDEYSFVEKYSYFYAAVGSLFENANKLATIGEIYAGLPVTS</sequence>